<evidence type="ECO:0000313" key="1">
    <source>
        <dbReference type="EMBL" id="EAT81176.1"/>
    </source>
</evidence>
<name>Q0U9U6_PHANO</name>
<dbReference type="KEGG" id="pno:SNOG_11468"/>
<protein>
    <submittedName>
        <fullName evidence="1">Uncharacterized protein</fullName>
    </submittedName>
</protein>
<proteinExistence type="predicted"/>
<dbReference type="Proteomes" id="UP000001055">
    <property type="component" value="Unassembled WGS sequence"/>
</dbReference>
<accession>Q0U9U6</accession>
<dbReference type="EMBL" id="CH445343">
    <property type="protein sequence ID" value="EAT81176.1"/>
    <property type="molecule type" value="Genomic_DNA"/>
</dbReference>
<dbReference type="InParanoid" id="Q0U9U6"/>
<organism evidence="1 2">
    <name type="scientific">Phaeosphaeria nodorum (strain SN15 / ATCC MYA-4574 / FGSC 10173)</name>
    <name type="common">Glume blotch fungus</name>
    <name type="synonym">Parastagonospora nodorum</name>
    <dbReference type="NCBI Taxonomy" id="321614"/>
    <lineage>
        <taxon>Eukaryota</taxon>
        <taxon>Fungi</taxon>
        <taxon>Dikarya</taxon>
        <taxon>Ascomycota</taxon>
        <taxon>Pezizomycotina</taxon>
        <taxon>Dothideomycetes</taxon>
        <taxon>Pleosporomycetidae</taxon>
        <taxon>Pleosporales</taxon>
        <taxon>Pleosporineae</taxon>
        <taxon>Phaeosphaeriaceae</taxon>
        <taxon>Parastagonospora</taxon>
    </lineage>
</organism>
<evidence type="ECO:0000313" key="2">
    <source>
        <dbReference type="Proteomes" id="UP000001055"/>
    </source>
</evidence>
<sequence length="71" mass="7730">MESSINKRNDFSTSMCTCPDQARLGQMQLHTARFLWALPAIDPQRTSGPCAPQTRALELIVGANRGLGLEG</sequence>
<dbReference type="RefSeq" id="XP_001801711.1">
    <property type="nucleotide sequence ID" value="XM_001801659.1"/>
</dbReference>
<gene>
    <name evidence="1" type="ORF">SNOG_11468</name>
</gene>
<dbReference type="GeneID" id="5978619"/>
<reference evidence="2" key="1">
    <citation type="journal article" date="2007" name="Plant Cell">
        <title>Dothideomycete-plant interactions illuminated by genome sequencing and EST analysis of the wheat pathogen Stagonospora nodorum.</title>
        <authorList>
            <person name="Hane J.K."/>
            <person name="Lowe R.G."/>
            <person name="Solomon P.S."/>
            <person name="Tan K.C."/>
            <person name="Schoch C.L."/>
            <person name="Spatafora J.W."/>
            <person name="Crous P.W."/>
            <person name="Kodira C."/>
            <person name="Birren B.W."/>
            <person name="Galagan J.E."/>
            <person name="Torriani S.F."/>
            <person name="McDonald B.A."/>
            <person name="Oliver R.P."/>
        </authorList>
    </citation>
    <scope>NUCLEOTIDE SEQUENCE [LARGE SCALE GENOMIC DNA]</scope>
    <source>
        <strain evidence="2">SN15 / ATCC MYA-4574 / FGSC 10173</strain>
    </source>
</reference>
<dbReference type="AlphaFoldDB" id="Q0U9U6"/>